<dbReference type="EMBL" id="JAODUP010000782">
    <property type="protein sequence ID" value="KAK2144129.1"/>
    <property type="molecule type" value="Genomic_DNA"/>
</dbReference>
<evidence type="ECO:0000256" key="3">
    <source>
        <dbReference type="ARBA" id="ARBA00022461"/>
    </source>
</evidence>
<evidence type="ECO:0000256" key="9">
    <source>
        <dbReference type="ARBA" id="ARBA00023201"/>
    </source>
</evidence>
<evidence type="ECO:0000256" key="10">
    <source>
        <dbReference type="ARBA" id="ARBA00023303"/>
    </source>
</evidence>
<protein>
    <submittedName>
        <fullName evidence="13">Uncharacterized protein</fullName>
    </submittedName>
</protein>
<comment type="similarity">
    <text evidence="11">Belongs to the amiloride-sensitive sodium channel (TC 1.A.6) family.</text>
</comment>
<evidence type="ECO:0000256" key="11">
    <source>
        <dbReference type="RuleBase" id="RU000679"/>
    </source>
</evidence>
<comment type="subcellular location">
    <subcellularLocation>
        <location evidence="1">Membrane</location>
        <topology evidence="1">Multi-pass membrane protein</topology>
    </subcellularLocation>
</comment>
<dbReference type="PRINTS" id="PR01078">
    <property type="entry name" value="AMINACHANNEL"/>
</dbReference>
<feature type="transmembrane region" description="Helical" evidence="12">
    <location>
        <begin position="54"/>
        <end position="77"/>
    </location>
</feature>
<evidence type="ECO:0000256" key="12">
    <source>
        <dbReference type="SAM" id="Phobius"/>
    </source>
</evidence>
<dbReference type="AlphaFoldDB" id="A0AAD9MV48"/>
<name>A0AAD9MV48_9ANNE</name>
<keyword evidence="5 12" id="KW-1133">Transmembrane helix</keyword>
<evidence type="ECO:0000256" key="7">
    <source>
        <dbReference type="ARBA" id="ARBA00023065"/>
    </source>
</evidence>
<keyword evidence="14" id="KW-1185">Reference proteome</keyword>
<dbReference type="GO" id="GO:0015280">
    <property type="term" value="F:ligand-gated sodium channel activity"/>
    <property type="evidence" value="ECO:0007669"/>
    <property type="project" value="TreeGrafter"/>
</dbReference>
<dbReference type="GO" id="GO:0005886">
    <property type="term" value="C:plasma membrane"/>
    <property type="evidence" value="ECO:0007669"/>
    <property type="project" value="TreeGrafter"/>
</dbReference>
<comment type="caution">
    <text evidence="13">The sequence shown here is derived from an EMBL/GenBank/DDBJ whole genome shotgun (WGS) entry which is preliminary data.</text>
</comment>
<dbReference type="Proteomes" id="UP001208570">
    <property type="component" value="Unassembled WGS sequence"/>
</dbReference>
<reference evidence="13" key="1">
    <citation type="journal article" date="2023" name="Mol. Biol. Evol.">
        <title>Third-Generation Sequencing Reveals the Adaptive Role of the Epigenome in Three Deep-Sea Polychaetes.</title>
        <authorList>
            <person name="Perez M."/>
            <person name="Aroh O."/>
            <person name="Sun Y."/>
            <person name="Lan Y."/>
            <person name="Juniper S.K."/>
            <person name="Young C.R."/>
            <person name="Angers B."/>
            <person name="Qian P.Y."/>
        </authorList>
    </citation>
    <scope>NUCLEOTIDE SEQUENCE</scope>
    <source>
        <strain evidence="13">P08H-3</strain>
    </source>
</reference>
<keyword evidence="2 11" id="KW-0813">Transport</keyword>
<dbReference type="PANTHER" id="PTHR11690:SF248">
    <property type="entry name" value="PICKPOCKET 17, ISOFORM A"/>
    <property type="match status" value="1"/>
</dbReference>
<dbReference type="Gene3D" id="1.10.287.770">
    <property type="entry name" value="YojJ-like"/>
    <property type="match status" value="1"/>
</dbReference>
<keyword evidence="3 11" id="KW-0894">Sodium channel</keyword>
<evidence type="ECO:0000256" key="2">
    <source>
        <dbReference type="ARBA" id="ARBA00022448"/>
    </source>
</evidence>
<accession>A0AAD9MV48</accession>
<proteinExistence type="inferred from homology"/>
<keyword evidence="7 11" id="KW-0406">Ion transport</keyword>
<evidence type="ECO:0000313" key="13">
    <source>
        <dbReference type="EMBL" id="KAK2144129.1"/>
    </source>
</evidence>
<evidence type="ECO:0000256" key="1">
    <source>
        <dbReference type="ARBA" id="ARBA00004141"/>
    </source>
</evidence>
<dbReference type="InterPro" id="IPR001873">
    <property type="entry name" value="ENaC"/>
</dbReference>
<dbReference type="Pfam" id="PF00858">
    <property type="entry name" value="ASC"/>
    <property type="match status" value="1"/>
</dbReference>
<gene>
    <name evidence="13" type="ORF">LSH36_782g01016</name>
</gene>
<evidence type="ECO:0000313" key="14">
    <source>
        <dbReference type="Proteomes" id="UP001208570"/>
    </source>
</evidence>
<keyword evidence="9 11" id="KW-0739">Sodium transport</keyword>
<dbReference type="PANTHER" id="PTHR11690">
    <property type="entry name" value="AMILORIDE-SENSITIVE SODIUM CHANNEL-RELATED"/>
    <property type="match status" value="1"/>
</dbReference>
<evidence type="ECO:0000256" key="8">
    <source>
        <dbReference type="ARBA" id="ARBA00023136"/>
    </source>
</evidence>
<keyword evidence="10 11" id="KW-0407">Ion channel</keyword>
<keyword evidence="4 11" id="KW-0812">Transmembrane</keyword>
<evidence type="ECO:0000256" key="4">
    <source>
        <dbReference type="ARBA" id="ARBA00022692"/>
    </source>
</evidence>
<evidence type="ECO:0000256" key="5">
    <source>
        <dbReference type="ARBA" id="ARBA00022989"/>
    </source>
</evidence>
<evidence type="ECO:0000256" key="6">
    <source>
        <dbReference type="ARBA" id="ARBA00023053"/>
    </source>
</evidence>
<keyword evidence="8 12" id="KW-0472">Membrane</keyword>
<sequence length="104" mass="11853">MRFKIQPILIKDEKIMKTNFLKAAIFYEDLSQEIVSEVPVYTGYQFVGDVGGMLGLWIGVSALGIVQLIEFVLATTYTKARTKHTMLNDELVTLCQTQITETWF</sequence>
<keyword evidence="6" id="KW-0915">Sodium</keyword>
<organism evidence="13 14">
    <name type="scientific">Paralvinella palmiformis</name>
    <dbReference type="NCBI Taxonomy" id="53620"/>
    <lineage>
        <taxon>Eukaryota</taxon>
        <taxon>Metazoa</taxon>
        <taxon>Spiralia</taxon>
        <taxon>Lophotrochozoa</taxon>
        <taxon>Annelida</taxon>
        <taxon>Polychaeta</taxon>
        <taxon>Sedentaria</taxon>
        <taxon>Canalipalpata</taxon>
        <taxon>Terebellida</taxon>
        <taxon>Terebelliformia</taxon>
        <taxon>Alvinellidae</taxon>
        <taxon>Paralvinella</taxon>
    </lineage>
</organism>